<gene>
    <name evidence="1" type="ORF">JI435_136910</name>
</gene>
<reference evidence="2" key="1">
    <citation type="journal article" date="2021" name="BMC Genomics">
        <title>Chromosome-level genome assembly and manually-curated proteome of model necrotroph Parastagonospora nodorum Sn15 reveals a genome-wide trove of candidate effector homologs, and redundancy of virulence-related functions within an accessory chromosome.</title>
        <authorList>
            <person name="Bertazzoni S."/>
            <person name="Jones D.A.B."/>
            <person name="Phan H.T."/>
            <person name="Tan K.-C."/>
            <person name="Hane J.K."/>
        </authorList>
    </citation>
    <scope>NUCLEOTIDE SEQUENCE [LARGE SCALE GENOMIC DNA]</scope>
    <source>
        <strain evidence="2">SN15 / ATCC MYA-4574 / FGSC 10173)</strain>
    </source>
</reference>
<proteinExistence type="predicted"/>
<evidence type="ECO:0000313" key="1">
    <source>
        <dbReference type="EMBL" id="QRD06793.1"/>
    </source>
</evidence>
<sequence length="61" mass="6697">MPSASTCTPKVCLIPAEGLLAKHHQPSKRSGTLIVNRTPLVPARINPRWARLSLCHVMNIN</sequence>
<protein>
    <submittedName>
        <fullName evidence="1">Uncharacterized protein</fullName>
    </submittedName>
</protein>
<accession>A0A7U2NQM8</accession>
<name>A0A7U2NQM8_PHANO</name>
<keyword evidence="2" id="KW-1185">Reference proteome</keyword>
<organism evidence="1 2">
    <name type="scientific">Phaeosphaeria nodorum (strain SN15 / ATCC MYA-4574 / FGSC 10173)</name>
    <name type="common">Glume blotch fungus</name>
    <name type="synonym">Parastagonospora nodorum</name>
    <dbReference type="NCBI Taxonomy" id="321614"/>
    <lineage>
        <taxon>Eukaryota</taxon>
        <taxon>Fungi</taxon>
        <taxon>Dikarya</taxon>
        <taxon>Ascomycota</taxon>
        <taxon>Pezizomycotina</taxon>
        <taxon>Dothideomycetes</taxon>
        <taxon>Pleosporomycetidae</taxon>
        <taxon>Pleosporales</taxon>
        <taxon>Pleosporineae</taxon>
        <taxon>Phaeosphaeriaceae</taxon>
        <taxon>Parastagonospora</taxon>
    </lineage>
</organism>
<dbReference type="AlphaFoldDB" id="A0A7U2NQM8"/>
<dbReference type="EMBL" id="CP069043">
    <property type="protein sequence ID" value="QRD06793.1"/>
    <property type="molecule type" value="Genomic_DNA"/>
</dbReference>
<evidence type="ECO:0000313" key="2">
    <source>
        <dbReference type="Proteomes" id="UP000663193"/>
    </source>
</evidence>
<dbReference type="VEuPathDB" id="FungiDB:JI435_136910"/>
<dbReference type="Proteomes" id="UP000663193">
    <property type="component" value="Chromosome 21"/>
</dbReference>